<keyword evidence="1" id="KW-0812">Transmembrane</keyword>
<sequence length="57" mass="6210">MNNVIGPLAILALIGLLTYNYVCLQAIGETIELQITMFVVIGIVLGALVLTRHDKKK</sequence>
<reference evidence="2 3" key="1">
    <citation type="submission" date="2021-11" db="EMBL/GenBank/DDBJ databases">
        <authorList>
            <person name="Depoorter E."/>
        </authorList>
    </citation>
    <scope>NUCLEOTIDE SEQUENCE [LARGE SCALE GENOMIC DNA]</scope>
    <source>
        <strain evidence="2 3">LMG 24289</strain>
    </source>
</reference>
<evidence type="ECO:0000256" key="1">
    <source>
        <dbReference type="SAM" id="Phobius"/>
    </source>
</evidence>
<keyword evidence="1" id="KW-1133">Transmembrane helix</keyword>
<keyword evidence="3" id="KW-1185">Reference proteome</keyword>
<name>A0ABM8Z4B2_9LACO</name>
<feature type="transmembrane region" description="Helical" evidence="1">
    <location>
        <begin position="33"/>
        <end position="51"/>
    </location>
</feature>
<dbReference type="Proteomes" id="UP000789707">
    <property type="component" value="Unassembled WGS sequence"/>
</dbReference>
<dbReference type="RefSeq" id="WP_230096222.1">
    <property type="nucleotide sequence ID" value="NZ_CAKKNS010000001.1"/>
</dbReference>
<evidence type="ECO:0000313" key="3">
    <source>
        <dbReference type="Proteomes" id="UP000789707"/>
    </source>
</evidence>
<keyword evidence="1" id="KW-0472">Membrane</keyword>
<accession>A0ABM8Z4B2</accession>
<gene>
    <name evidence="2" type="ORF">WFA24289_00462</name>
</gene>
<feature type="transmembrane region" description="Helical" evidence="1">
    <location>
        <begin position="7"/>
        <end position="27"/>
    </location>
</feature>
<evidence type="ECO:0000313" key="2">
    <source>
        <dbReference type="EMBL" id="CAH0416163.1"/>
    </source>
</evidence>
<proteinExistence type="predicted"/>
<comment type="caution">
    <text evidence="2">The sequence shown here is derived from an EMBL/GenBank/DDBJ whole genome shotgun (WGS) entry which is preliminary data.</text>
</comment>
<organism evidence="2 3">
    <name type="scientific">Periweissella fabaria</name>
    <dbReference type="NCBI Taxonomy" id="546157"/>
    <lineage>
        <taxon>Bacteria</taxon>
        <taxon>Bacillati</taxon>
        <taxon>Bacillota</taxon>
        <taxon>Bacilli</taxon>
        <taxon>Lactobacillales</taxon>
        <taxon>Lactobacillaceae</taxon>
        <taxon>Periweissella</taxon>
    </lineage>
</organism>
<protein>
    <submittedName>
        <fullName evidence="2">Uncharacterized protein</fullName>
    </submittedName>
</protein>
<dbReference type="EMBL" id="CAKKNS010000001">
    <property type="protein sequence ID" value="CAH0416163.1"/>
    <property type="molecule type" value="Genomic_DNA"/>
</dbReference>